<name>A0AAE3AJY5_9FIRM</name>
<evidence type="ECO:0000256" key="1">
    <source>
        <dbReference type="ARBA" id="ARBA00022670"/>
    </source>
</evidence>
<dbReference type="RefSeq" id="WP_308449217.1">
    <property type="nucleotide sequence ID" value="NZ_JAJEQC010000006.1"/>
</dbReference>
<dbReference type="AlphaFoldDB" id="A0AAE3AJY5"/>
<dbReference type="GO" id="GO:0006508">
    <property type="term" value="P:proteolysis"/>
    <property type="evidence" value="ECO:0007669"/>
    <property type="project" value="UniProtKB-KW"/>
</dbReference>
<gene>
    <name evidence="7" type="ORF">LKD31_07485</name>
</gene>
<dbReference type="Gene3D" id="3.40.140.10">
    <property type="entry name" value="Cytidine Deaminase, domain 2"/>
    <property type="match status" value="1"/>
</dbReference>
<organism evidence="7 8">
    <name type="scientific">Hominenteromicrobium mulieris</name>
    <dbReference type="NCBI Taxonomy" id="2885357"/>
    <lineage>
        <taxon>Bacteria</taxon>
        <taxon>Bacillati</taxon>
        <taxon>Bacillota</taxon>
        <taxon>Clostridia</taxon>
        <taxon>Eubacteriales</taxon>
        <taxon>Oscillospiraceae</taxon>
        <taxon>Hominenteromicrobium</taxon>
    </lineage>
</organism>
<protein>
    <submittedName>
        <fullName evidence="7">Mov34/MPN/PAD-1 family protein</fullName>
    </submittedName>
</protein>
<evidence type="ECO:0000313" key="8">
    <source>
        <dbReference type="Proteomes" id="UP001199424"/>
    </source>
</evidence>
<keyword evidence="5" id="KW-0482">Metalloprotease</keyword>
<evidence type="ECO:0000256" key="5">
    <source>
        <dbReference type="ARBA" id="ARBA00023049"/>
    </source>
</evidence>
<dbReference type="Pfam" id="PF14464">
    <property type="entry name" value="Prok-JAB"/>
    <property type="match status" value="1"/>
</dbReference>
<dbReference type="Proteomes" id="UP001199424">
    <property type="component" value="Unassembled WGS sequence"/>
</dbReference>
<accession>A0AAE3AJY5</accession>
<keyword evidence="8" id="KW-1185">Reference proteome</keyword>
<evidence type="ECO:0000256" key="2">
    <source>
        <dbReference type="ARBA" id="ARBA00022723"/>
    </source>
</evidence>
<feature type="domain" description="JAB" evidence="6">
    <location>
        <begin position="61"/>
        <end position="150"/>
    </location>
</feature>
<comment type="caution">
    <text evidence="7">The sequence shown here is derived from an EMBL/GenBank/DDBJ whole genome shotgun (WGS) entry which is preliminary data.</text>
</comment>
<evidence type="ECO:0000256" key="3">
    <source>
        <dbReference type="ARBA" id="ARBA00022801"/>
    </source>
</evidence>
<dbReference type="SUPFAM" id="SSF102712">
    <property type="entry name" value="JAB1/MPN domain"/>
    <property type="match status" value="1"/>
</dbReference>
<keyword evidence="2" id="KW-0479">Metal-binding</keyword>
<evidence type="ECO:0000256" key="4">
    <source>
        <dbReference type="ARBA" id="ARBA00022833"/>
    </source>
</evidence>
<sequence length="225" mass="25334">MKLFSTPPVLSGKKNKKRKKLLKAQRKALKRADHPFESDKAADCRGVVLSNRAYLSVLSEVYSRDPLETGGIFFGNVKNAVWYVAEASDPGVYTLHTRAHHEMDNNYHNHIYPVLSRLYQHGLCLLGLWHRHPGSLDTFSSDDDRTNHSFAEVIGNGAVSMLVNLDPTARLTCYYLSKNGEYRTVPVMVGDKYFAGTGFLELTTSEALLKNKDRLQAEIFDPEEA</sequence>
<keyword evidence="1" id="KW-0645">Protease</keyword>
<dbReference type="EMBL" id="JAJEQC010000006">
    <property type="protein sequence ID" value="MCC2136857.1"/>
    <property type="molecule type" value="Genomic_DNA"/>
</dbReference>
<dbReference type="GO" id="GO:0008237">
    <property type="term" value="F:metallopeptidase activity"/>
    <property type="evidence" value="ECO:0007669"/>
    <property type="project" value="UniProtKB-KW"/>
</dbReference>
<keyword evidence="3" id="KW-0378">Hydrolase</keyword>
<keyword evidence="4" id="KW-0862">Zinc</keyword>
<proteinExistence type="predicted"/>
<evidence type="ECO:0000313" key="7">
    <source>
        <dbReference type="EMBL" id="MCC2136857.1"/>
    </source>
</evidence>
<evidence type="ECO:0000259" key="6">
    <source>
        <dbReference type="Pfam" id="PF14464"/>
    </source>
</evidence>
<dbReference type="GO" id="GO:0046872">
    <property type="term" value="F:metal ion binding"/>
    <property type="evidence" value="ECO:0007669"/>
    <property type="project" value="UniProtKB-KW"/>
</dbReference>
<dbReference type="InterPro" id="IPR028090">
    <property type="entry name" value="JAB_dom_prok"/>
</dbReference>
<reference evidence="7" key="1">
    <citation type="submission" date="2021-10" db="EMBL/GenBank/DDBJ databases">
        <title>Anaerobic single-cell dispensing facilitates the cultivation of human gut bacteria.</title>
        <authorList>
            <person name="Afrizal A."/>
        </authorList>
    </citation>
    <scope>NUCLEOTIDE SEQUENCE</scope>
    <source>
        <strain evidence="7">CLA-AA-H250</strain>
    </source>
</reference>